<dbReference type="EMBL" id="BFAD01000003">
    <property type="protein sequence ID" value="GBE80910.1"/>
    <property type="molecule type" value="Genomic_DNA"/>
</dbReference>
<keyword evidence="3" id="KW-1185">Reference proteome</keyword>
<name>A0A401GFG4_9APHY</name>
<evidence type="ECO:0000313" key="2">
    <source>
        <dbReference type="EMBL" id="GBE80910.1"/>
    </source>
</evidence>
<gene>
    <name evidence="2" type="ORF">SCP_0306310</name>
</gene>
<dbReference type="RefSeq" id="XP_027611823.1">
    <property type="nucleotide sequence ID" value="XM_027756022.1"/>
</dbReference>
<evidence type="ECO:0000313" key="3">
    <source>
        <dbReference type="Proteomes" id="UP000287166"/>
    </source>
</evidence>
<sequence length="108" mass="12315">MKTIARGLLPQQFGFKQGHSNEVKEHNRALVIHLKHKAAHAHVDPTSPTTLCHNPIIMDILTKMWFADAEDSDDVRYQEYFVRGPSLAMIAQVLTVVHVEDHFSYVHS</sequence>
<feature type="domain" description="DUF6532" evidence="1">
    <location>
        <begin position="1"/>
        <end position="98"/>
    </location>
</feature>
<dbReference type="GeneID" id="38777827"/>
<dbReference type="OrthoDB" id="3268553at2759"/>
<dbReference type="AlphaFoldDB" id="A0A401GFG4"/>
<dbReference type="Proteomes" id="UP000287166">
    <property type="component" value="Unassembled WGS sequence"/>
</dbReference>
<dbReference type="InParanoid" id="A0A401GFG4"/>
<dbReference type="Pfam" id="PF20149">
    <property type="entry name" value="DUF6532"/>
    <property type="match status" value="1"/>
</dbReference>
<organism evidence="2 3">
    <name type="scientific">Sparassis crispa</name>
    <dbReference type="NCBI Taxonomy" id="139825"/>
    <lineage>
        <taxon>Eukaryota</taxon>
        <taxon>Fungi</taxon>
        <taxon>Dikarya</taxon>
        <taxon>Basidiomycota</taxon>
        <taxon>Agaricomycotina</taxon>
        <taxon>Agaricomycetes</taxon>
        <taxon>Polyporales</taxon>
        <taxon>Sparassidaceae</taxon>
        <taxon>Sparassis</taxon>
    </lineage>
</organism>
<accession>A0A401GFG4</accession>
<evidence type="ECO:0000259" key="1">
    <source>
        <dbReference type="Pfam" id="PF20149"/>
    </source>
</evidence>
<comment type="caution">
    <text evidence="2">The sequence shown here is derived from an EMBL/GenBank/DDBJ whole genome shotgun (WGS) entry which is preliminary data.</text>
</comment>
<protein>
    <recommendedName>
        <fullName evidence="1">DUF6532 domain-containing protein</fullName>
    </recommendedName>
</protein>
<proteinExistence type="predicted"/>
<dbReference type="STRING" id="139825.A0A401GFG4"/>
<reference evidence="2 3" key="1">
    <citation type="journal article" date="2018" name="Sci. Rep.">
        <title>Genome sequence of the cauliflower mushroom Sparassis crispa (Hanabiratake) and its association with beneficial usage.</title>
        <authorList>
            <person name="Kiyama R."/>
            <person name="Furutani Y."/>
            <person name="Kawaguchi K."/>
            <person name="Nakanishi T."/>
        </authorList>
    </citation>
    <scope>NUCLEOTIDE SEQUENCE [LARGE SCALE GENOMIC DNA]</scope>
</reference>
<dbReference type="InterPro" id="IPR045341">
    <property type="entry name" value="DUF6532"/>
</dbReference>